<sequence length="38" mass="4420">ATYANIDSLSNDVGYKPETPVEEGMANFVDWYREFYQV</sequence>
<gene>
    <name evidence="1" type="ORF">LCGC14_1069430</name>
</gene>
<dbReference type="InterPro" id="IPR036291">
    <property type="entry name" value="NAD(P)-bd_dom_sf"/>
</dbReference>
<comment type="caution">
    <text evidence="1">The sequence shown here is derived from an EMBL/GenBank/DDBJ whole genome shotgun (WGS) entry which is preliminary data.</text>
</comment>
<reference evidence="1" key="1">
    <citation type="journal article" date="2015" name="Nature">
        <title>Complex archaea that bridge the gap between prokaryotes and eukaryotes.</title>
        <authorList>
            <person name="Spang A."/>
            <person name="Saw J.H."/>
            <person name="Jorgensen S.L."/>
            <person name="Zaremba-Niedzwiedzka K."/>
            <person name="Martijn J."/>
            <person name="Lind A.E."/>
            <person name="van Eijk R."/>
            <person name="Schleper C."/>
            <person name="Guy L."/>
            <person name="Ettema T.J."/>
        </authorList>
    </citation>
    <scope>NUCLEOTIDE SEQUENCE</scope>
</reference>
<dbReference type="AlphaFoldDB" id="A0A0F9QPH4"/>
<accession>A0A0F9QPH4</accession>
<name>A0A0F9QPH4_9ZZZZ</name>
<proteinExistence type="predicted"/>
<organism evidence="1">
    <name type="scientific">marine sediment metagenome</name>
    <dbReference type="NCBI Taxonomy" id="412755"/>
    <lineage>
        <taxon>unclassified sequences</taxon>
        <taxon>metagenomes</taxon>
        <taxon>ecological metagenomes</taxon>
    </lineage>
</organism>
<dbReference type="Gene3D" id="3.90.25.10">
    <property type="entry name" value="UDP-galactose 4-epimerase, domain 1"/>
    <property type="match status" value="1"/>
</dbReference>
<evidence type="ECO:0008006" key="2">
    <source>
        <dbReference type="Google" id="ProtNLM"/>
    </source>
</evidence>
<protein>
    <recommendedName>
        <fullName evidence="2">Capsular biosynthesis protein CpsI</fullName>
    </recommendedName>
</protein>
<feature type="non-terminal residue" evidence="1">
    <location>
        <position position="1"/>
    </location>
</feature>
<dbReference type="SUPFAM" id="SSF51735">
    <property type="entry name" value="NAD(P)-binding Rossmann-fold domains"/>
    <property type="match status" value="1"/>
</dbReference>
<dbReference type="EMBL" id="LAZR01004595">
    <property type="protein sequence ID" value="KKN07203.1"/>
    <property type="molecule type" value="Genomic_DNA"/>
</dbReference>
<evidence type="ECO:0000313" key="1">
    <source>
        <dbReference type="EMBL" id="KKN07203.1"/>
    </source>
</evidence>